<feature type="transmembrane region" description="Helical" evidence="6">
    <location>
        <begin position="46"/>
        <end position="66"/>
    </location>
</feature>
<dbReference type="PANTHER" id="PTHR43229">
    <property type="entry name" value="NODULATION PROTEIN J"/>
    <property type="match status" value="1"/>
</dbReference>
<comment type="subcellular location">
    <subcellularLocation>
        <location evidence="6">Cell membrane</location>
        <topology evidence="6">Multi-pass membrane protein</topology>
    </subcellularLocation>
    <subcellularLocation>
        <location evidence="1">Membrane</location>
        <topology evidence="1">Multi-pass membrane protein</topology>
    </subcellularLocation>
</comment>
<evidence type="ECO:0000256" key="4">
    <source>
        <dbReference type="ARBA" id="ARBA00023136"/>
    </source>
</evidence>
<dbReference type="InterPro" id="IPR000412">
    <property type="entry name" value="ABC_2_transport"/>
</dbReference>
<reference evidence="9" key="1">
    <citation type="journal article" date="2019" name="Int. J. Syst. Evol. Microbiol.">
        <title>The Global Catalogue of Microorganisms (GCM) 10K type strain sequencing project: providing services to taxonomists for standard genome sequencing and annotation.</title>
        <authorList>
            <consortium name="The Broad Institute Genomics Platform"/>
            <consortium name="The Broad Institute Genome Sequencing Center for Infectious Disease"/>
            <person name="Wu L."/>
            <person name="Ma J."/>
        </authorList>
    </citation>
    <scope>NUCLEOTIDE SEQUENCE [LARGE SCALE GENOMIC DNA]</scope>
    <source>
        <strain evidence="9">JCM 16908</strain>
    </source>
</reference>
<sequence length="285" mass="30318">MSDTVSPPAAIAASPVIPHRLPSVAATGWSRGIAESKMFFREKDSVVFTFAFPIILLGIFGSIFGGTLEGGPITVSQLYTAGLIGAGVMSASFQNLGIGIAVDRDDGTLKRLAGTPLPRSAYFLGKILNVLLVALLQVAILLAIGVIAYDLTLPAEVSRWFTFTWVFLLGITGSALLGIAASSLPRSARSATAVISMPFVVLQFISGVFIPVTELPEWLINISSLFPLKWMCQGFRSVFLGDAGAAFELTGSYELDRVALVLAAWVAGGLVLCLTTFRWKSRRDG</sequence>
<keyword evidence="3 6" id="KW-1133">Transmembrane helix</keyword>
<feature type="transmembrane region" description="Helical" evidence="6">
    <location>
        <begin position="123"/>
        <end position="148"/>
    </location>
</feature>
<dbReference type="PIRSF" id="PIRSF006648">
    <property type="entry name" value="DrrB"/>
    <property type="match status" value="1"/>
</dbReference>
<keyword evidence="4 6" id="KW-0472">Membrane</keyword>
<feature type="domain" description="ABC transmembrane type-2" evidence="7">
    <location>
        <begin position="44"/>
        <end position="280"/>
    </location>
</feature>
<comment type="caution">
    <text evidence="8">The sequence shown here is derived from an EMBL/GenBank/DDBJ whole genome shotgun (WGS) entry which is preliminary data.</text>
</comment>
<dbReference type="EMBL" id="BAAAZR010000038">
    <property type="protein sequence ID" value="GAA3835851.1"/>
    <property type="molecule type" value="Genomic_DNA"/>
</dbReference>
<organism evidence="8 9">
    <name type="scientific">Sphaerisporangium flaviroseum</name>
    <dbReference type="NCBI Taxonomy" id="509199"/>
    <lineage>
        <taxon>Bacteria</taxon>
        <taxon>Bacillati</taxon>
        <taxon>Actinomycetota</taxon>
        <taxon>Actinomycetes</taxon>
        <taxon>Streptosporangiales</taxon>
        <taxon>Streptosporangiaceae</taxon>
        <taxon>Sphaerisporangium</taxon>
    </lineage>
</organism>
<dbReference type="InterPro" id="IPR013525">
    <property type="entry name" value="ABC2_TM"/>
</dbReference>
<feature type="transmembrane region" description="Helical" evidence="6">
    <location>
        <begin position="78"/>
        <end position="102"/>
    </location>
</feature>
<dbReference type="PROSITE" id="PS51012">
    <property type="entry name" value="ABC_TM2"/>
    <property type="match status" value="1"/>
</dbReference>
<protein>
    <recommendedName>
        <fullName evidence="6">Transport permease protein</fullName>
    </recommendedName>
</protein>
<evidence type="ECO:0000256" key="3">
    <source>
        <dbReference type="ARBA" id="ARBA00022989"/>
    </source>
</evidence>
<keyword evidence="9" id="KW-1185">Reference proteome</keyword>
<evidence type="ECO:0000313" key="8">
    <source>
        <dbReference type="EMBL" id="GAA3835851.1"/>
    </source>
</evidence>
<evidence type="ECO:0000259" key="7">
    <source>
        <dbReference type="PROSITE" id="PS51012"/>
    </source>
</evidence>
<evidence type="ECO:0000256" key="1">
    <source>
        <dbReference type="ARBA" id="ARBA00004141"/>
    </source>
</evidence>
<dbReference type="InterPro" id="IPR051784">
    <property type="entry name" value="Nod_factor_ABC_transporter"/>
</dbReference>
<feature type="transmembrane region" description="Helical" evidence="6">
    <location>
        <begin position="193"/>
        <end position="212"/>
    </location>
</feature>
<name>A0ABP7J7D0_9ACTN</name>
<evidence type="ECO:0000256" key="2">
    <source>
        <dbReference type="ARBA" id="ARBA00022692"/>
    </source>
</evidence>
<keyword evidence="6" id="KW-0813">Transport</keyword>
<feature type="transmembrane region" description="Helical" evidence="6">
    <location>
        <begin position="258"/>
        <end position="277"/>
    </location>
</feature>
<dbReference type="Proteomes" id="UP001500888">
    <property type="component" value="Unassembled WGS sequence"/>
</dbReference>
<accession>A0ABP7J7D0</accession>
<dbReference type="PANTHER" id="PTHR43229:SF2">
    <property type="entry name" value="NODULATION PROTEIN J"/>
    <property type="match status" value="1"/>
</dbReference>
<keyword evidence="5" id="KW-0046">Antibiotic resistance</keyword>
<evidence type="ECO:0000256" key="5">
    <source>
        <dbReference type="ARBA" id="ARBA00023251"/>
    </source>
</evidence>
<comment type="similarity">
    <text evidence="6">Belongs to the ABC-2 integral membrane protein family.</text>
</comment>
<gene>
    <name evidence="8" type="ORF">GCM10022226_66880</name>
</gene>
<feature type="transmembrane region" description="Helical" evidence="6">
    <location>
        <begin position="160"/>
        <end position="181"/>
    </location>
</feature>
<keyword evidence="2 6" id="KW-0812">Transmembrane</keyword>
<dbReference type="Pfam" id="PF01061">
    <property type="entry name" value="ABC2_membrane"/>
    <property type="match status" value="1"/>
</dbReference>
<evidence type="ECO:0000256" key="6">
    <source>
        <dbReference type="RuleBase" id="RU361157"/>
    </source>
</evidence>
<dbReference type="InterPro" id="IPR047817">
    <property type="entry name" value="ABC2_TM_bact-type"/>
</dbReference>
<evidence type="ECO:0000313" key="9">
    <source>
        <dbReference type="Proteomes" id="UP001500888"/>
    </source>
</evidence>
<proteinExistence type="inferred from homology"/>
<dbReference type="RefSeq" id="WP_344949692.1">
    <property type="nucleotide sequence ID" value="NZ_BAAAZR010000038.1"/>
</dbReference>
<keyword evidence="6" id="KW-1003">Cell membrane</keyword>